<dbReference type="SUPFAM" id="SSF56672">
    <property type="entry name" value="DNA/RNA polymerases"/>
    <property type="match status" value="1"/>
</dbReference>
<dbReference type="EMBL" id="DS566193">
    <property type="status" value="NOT_ANNOTATED_CDS"/>
    <property type="molecule type" value="Genomic_DNA"/>
</dbReference>
<reference evidence="4" key="1">
    <citation type="journal article" date="2006" name="Science">
        <title>Phytophthora genome sequences uncover evolutionary origins and mechanisms of pathogenesis.</title>
        <authorList>
            <person name="Tyler B.M."/>
            <person name="Tripathy S."/>
            <person name="Zhang X."/>
            <person name="Dehal P."/>
            <person name="Jiang R.H."/>
            <person name="Aerts A."/>
            <person name="Arredondo F.D."/>
            <person name="Baxter L."/>
            <person name="Bensasson D."/>
            <person name="Beynon J.L."/>
            <person name="Chapman J."/>
            <person name="Damasceno C.M."/>
            <person name="Dorrance A.E."/>
            <person name="Dou D."/>
            <person name="Dickerman A.W."/>
            <person name="Dubchak I.L."/>
            <person name="Garbelotto M."/>
            <person name="Gijzen M."/>
            <person name="Gordon S.G."/>
            <person name="Govers F."/>
            <person name="Grunwald N.J."/>
            <person name="Huang W."/>
            <person name="Ivors K.L."/>
            <person name="Jones R.W."/>
            <person name="Kamoun S."/>
            <person name="Krampis K."/>
            <person name="Lamour K.H."/>
            <person name="Lee M.K."/>
            <person name="McDonald W.H."/>
            <person name="Medina M."/>
            <person name="Meijer H.J."/>
            <person name="Nordberg E.K."/>
            <person name="Maclean D.J."/>
            <person name="Ospina-Giraldo M.D."/>
            <person name="Morris P.F."/>
            <person name="Phuntumart V."/>
            <person name="Putnam N.H."/>
            <person name="Rash S."/>
            <person name="Rose J.K."/>
            <person name="Sakihama Y."/>
            <person name="Salamov A.A."/>
            <person name="Savidor A."/>
            <person name="Scheuring C.F."/>
            <person name="Smith B.M."/>
            <person name="Sobral B.W."/>
            <person name="Terry A."/>
            <person name="Torto-Alalibo T.A."/>
            <person name="Win J."/>
            <person name="Xu Z."/>
            <person name="Zhang H."/>
            <person name="Grigoriev I.V."/>
            <person name="Rokhsar D.S."/>
            <person name="Boore J.L."/>
        </authorList>
    </citation>
    <scope>NUCLEOTIDE SEQUENCE [LARGE SCALE GENOMIC DNA]</scope>
    <source>
        <strain evidence="4">Pr102</strain>
    </source>
</reference>
<sequence>MCKGLYESAAFVVGNAIDGTTDPIALRVGVFQGCPLSPQLFNAAISPLLFALQRLPATGVQLSGDDCPGASAYADDLKIFSGTEDGIKRQHALVADFLRWTGMAANPNKCCTMSVQRDGRGHIERALHASSPGGQDRVELRVNQTVPSLAGPALRPDLQLYNHTKKTVAVVDLAVAFEEQASDDPESSALARIAAHKRAKYAGVKRHLERQGWKVHLSALVYGSLGAVPAGNHKVLTEHLGLLKRDAKRLDRQLSVACIQSSRRIWNLHCSQHRARQHQAPGGSRAAETGGTPPRTGRR</sequence>
<dbReference type="InterPro" id="IPR043502">
    <property type="entry name" value="DNA/RNA_pol_sf"/>
</dbReference>
<organism evidence="3 4">
    <name type="scientific">Phytophthora ramorum</name>
    <name type="common">Sudden oak death agent</name>
    <dbReference type="NCBI Taxonomy" id="164328"/>
    <lineage>
        <taxon>Eukaryota</taxon>
        <taxon>Sar</taxon>
        <taxon>Stramenopiles</taxon>
        <taxon>Oomycota</taxon>
        <taxon>Peronosporomycetes</taxon>
        <taxon>Peronosporales</taxon>
        <taxon>Peronosporaceae</taxon>
        <taxon>Phytophthora</taxon>
    </lineage>
</organism>
<dbReference type="PANTHER" id="PTHR35450:SF2">
    <property type="entry name" value="REVERSE TRANSCRIPTASE DOMAIN-CONTAINING PROTEIN"/>
    <property type="match status" value="1"/>
</dbReference>
<proteinExistence type="predicted"/>
<dbReference type="InParanoid" id="H3H4H0"/>
<name>H3H4H0_PHYRM</name>
<dbReference type="Pfam" id="PF00078">
    <property type="entry name" value="RVT_1"/>
    <property type="match status" value="1"/>
</dbReference>
<evidence type="ECO:0000259" key="2">
    <source>
        <dbReference type="PROSITE" id="PS50878"/>
    </source>
</evidence>
<feature type="domain" description="Reverse transcriptase" evidence="2">
    <location>
        <begin position="1"/>
        <end position="154"/>
    </location>
</feature>
<dbReference type="PROSITE" id="PS50878">
    <property type="entry name" value="RT_POL"/>
    <property type="match status" value="1"/>
</dbReference>
<dbReference type="PANTHER" id="PTHR35450">
    <property type="entry name" value="REVERSE TRANSCRIPTASE DOMAIN-CONTAINING PROTEIN"/>
    <property type="match status" value="1"/>
</dbReference>
<dbReference type="VEuPathDB" id="FungiDB:KRP23_3133"/>
<dbReference type="EnsemblProtists" id="Phyra85471">
    <property type="protein sequence ID" value="Phyra85471"/>
    <property type="gene ID" value="Phyra85471"/>
</dbReference>
<dbReference type="Proteomes" id="UP000005238">
    <property type="component" value="Unassembled WGS sequence"/>
</dbReference>
<evidence type="ECO:0000313" key="4">
    <source>
        <dbReference type="Proteomes" id="UP000005238"/>
    </source>
</evidence>
<dbReference type="AlphaFoldDB" id="H3H4H0"/>
<protein>
    <recommendedName>
        <fullName evidence="2">Reverse transcriptase domain-containing protein</fullName>
    </recommendedName>
</protein>
<reference evidence="3" key="2">
    <citation type="submission" date="2015-06" db="UniProtKB">
        <authorList>
            <consortium name="EnsemblProtists"/>
        </authorList>
    </citation>
    <scope>IDENTIFICATION</scope>
    <source>
        <strain evidence="3">Pr102</strain>
    </source>
</reference>
<dbReference type="InterPro" id="IPR000477">
    <property type="entry name" value="RT_dom"/>
</dbReference>
<keyword evidence="4" id="KW-1185">Reference proteome</keyword>
<accession>H3H4H0</accession>
<dbReference type="HOGENOM" id="CLU_932125_0_0_1"/>
<evidence type="ECO:0000256" key="1">
    <source>
        <dbReference type="SAM" id="MobiDB-lite"/>
    </source>
</evidence>
<evidence type="ECO:0000313" key="3">
    <source>
        <dbReference type="EnsemblProtists" id="Phyra85471"/>
    </source>
</evidence>
<feature type="region of interest" description="Disordered" evidence="1">
    <location>
        <begin position="272"/>
        <end position="299"/>
    </location>
</feature>